<proteinExistence type="predicted"/>
<evidence type="ECO:0000313" key="2">
    <source>
        <dbReference type="Proteomes" id="UP001218188"/>
    </source>
</evidence>
<accession>A0AAD6X3J7</accession>
<protein>
    <submittedName>
        <fullName evidence="1">Uncharacterized protein</fullName>
    </submittedName>
</protein>
<dbReference type="EMBL" id="JARJCM010000086">
    <property type="protein sequence ID" value="KAJ7030894.1"/>
    <property type="molecule type" value="Genomic_DNA"/>
</dbReference>
<reference evidence="1" key="1">
    <citation type="submission" date="2023-03" db="EMBL/GenBank/DDBJ databases">
        <title>Massive genome expansion in bonnet fungi (Mycena s.s.) driven by repeated elements and novel gene families across ecological guilds.</title>
        <authorList>
            <consortium name="Lawrence Berkeley National Laboratory"/>
            <person name="Harder C.B."/>
            <person name="Miyauchi S."/>
            <person name="Viragh M."/>
            <person name="Kuo A."/>
            <person name="Thoen E."/>
            <person name="Andreopoulos B."/>
            <person name="Lu D."/>
            <person name="Skrede I."/>
            <person name="Drula E."/>
            <person name="Henrissat B."/>
            <person name="Morin E."/>
            <person name="Kohler A."/>
            <person name="Barry K."/>
            <person name="LaButti K."/>
            <person name="Morin E."/>
            <person name="Salamov A."/>
            <person name="Lipzen A."/>
            <person name="Mereny Z."/>
            <person name="Hegedus B."/>
            <person name="Baldrian P."/>
            <person name="Stursova M."/>
            <person name="Weitz H."/>
            <person name="Taylor A."/>
            <person name="Grigoriev I.V."/>
            <person name="Nagy L.G."/>
            <person name="Martin F."/>
            <person name="Kauserud H."/>
        </authorList>
    </citation>
    <scope>NUCLEOTIDE SEQUENCE</scope>
    <source>
        <strain evidence="1">CBHHK200</strain>
    </source>
</reference>
<dbReference type="Proteomes" id="UP001218188">
    <property type="component" value="Unassembled WGS sequence"/>
</dbReference>
<organism evidence="1 2">
    <name type="scientific">Mycena alexandri</name>
    <dbReference type="NCBI Taxonomy" id="1745969"/>
    <lineage>
        <taxon>Eukaryota</taxon>
        <taxon>Fungi</taxon>
        <taxon>Dikarya</taxon>
        <taxon>Basidiomycota</taxon>
        <taxon>Agaricomycotina</taxon>
        <taxon>Agaricomycetes</taxon>
        <taxon>Agaricomycetidae</taxon>
        <taxon>Agaricales</taxon>
        <taxon>Marasmiineae</taxon>
        <taxon>Mycenaceae</taxon>
        <taxon>Mycena</taxon>
    </lineage>
</organism>
<keyword evidence="2" id="KW-1185">Reference proteome</keyword>
<gene>
    <name evidence="1" type="ORF">C8F04DRAFT_1263385</name>
</gene>
<comment type="caution">
    <text evidence="1">The sequence shown here is derived from an EMBL/GenBank/DDBJ whole genome shotgun (WGS) entry which is preliminary data.</text>
</comment>
<name>A0AAD6X3J7_9AGAR</name>
<evidence type="ECO:0000313" key="1">
    <source>
        <dbReference type="EMBL" id="KAJ7030894.1"/>
    </source>
</evidence>
<dbReference type="AlphaFoldDB" id="A0AAD6X3J7"/>
<sequence length="178" mass="19371">MAVGDDNVPKWASDVHVALLAGGGGDAWMKIVNLWWGYETKAKFVGPSKGKGTAKRPKEVSAWISRARTGGPVPAIVDVFSFASRWWDWWIEINPVWRARTGGVMKRLAREGDGDWASVASSGPNGILNILICLRWWYDALAGDEGGMAAWKEAVEDVEWALARICVAGGGEEEGTKV</sequence>